<evidence type="ECO:0000259" key="7">
    <source>
        <dbReference type="Pfam" id="PF17827"/>
    </source>
</evidence>
<dbReference type="PROSITE" id="PS00092">
    <property type="entry name" value="N6_MTASE"/>
    <property type="match status" value="1"/>
</dbReference>
<evidence type="ECO:0000256" key="1">
    <source>
        <dbReference type="ARBA" id="ARBA00022603"/>
    </source>
</evidence>
<dbReference type="InterPro" id="IPR029063">
    <property type="entry name" value="SAM-dependent_MTases_sf"/>
</dbReference>
<dbReference type="NCBIfam" id="TIGR03534">
    <property type="entry name" value="RF_mod_PrmC"/>
    <property type="match status" value="1"/>
</dbReference>
<dbReference type="SUPFAM" id="SSF53335">
    <property type="entry name" value="S-adenosyl-L-methionine-dependent methyltransferases"/>
    <property type="match status" value="1"/>
</dbReference>
<dbReference type="EMBL" id="JAQQAL010000006">
    <property type="protein sequence ID" value="MDC7225430.1"/>
    <property type="molecule type" value="Genomic_DNA"/>
</dbReference>
<dbReference type="Pfam" id="PF17827">
    <property type="entry name" value="PrmC_N"/>
    <property type="match status" value="1"/>
</dbReference>
<dbReference type="GO" id="GO:0032259">
    <property type="term" value="P:methylation"/>
    <property type="evidence" value="ECO:0007669"/>
    <property type="project" value="UniProtKB-KW"/>
</dbReference>
<feature type="domain" description="Release factor glutamine methyltransferase N-terminal" evidence="7">
    <location>
        <begin position="5"/>
        <end position="76"/>
    </location>
</feature>
<evidence type="ECO:0000313" key="9">
    <source>
        <dbReference type="Proteomes" id="UP001221217"/>
    </source>
</evidence>
<evidence type="ECO:0000256" key="2">
    <source>
        <dbReference type="ARBA" id="ARBA00022679"/>
    </source>
</evidence>
<evidence type="ECO:0000256" key="4">
    <source>
        <dbReference type="ARBA" id="ARBA00048391"/>
    </source>
</evidence>
<evidence type="ECO:0000259" key="6">
    <source>
        <dbReference type="Pfam" id="PF05175"/>
    </source>
</evidence>
<dbReference type="EC" id="2.1.1.297" evidence="5"/>
<dbReference type="InterPro" id="IPR040758">
    <property type="entry name" value="PrmC_N"/>
</dbReference>
<dbReference type="Pfam" id="PF05175">
    <property type="entry name" value="MTS"/>
    <property type="match status" value="1"/>
</dbReference>
<feature type="binding site" evidence="5">
    <location>
        <position position="195"/>
    </location>
    <ligand>
        <name>S-adenosyl-L-methionine</name>
        <dbReference type="ChEBI" id="CHEBI:59789"/>
    </ligand>
</feature>
<comment type="similarity">
    <text evidence="5">Belongs to the protein N5-glutamine methyltransferase family. PrmC subfamily.</text>
</comment>
<comment type="caution">
    <text evidence="8">The sequence shown here is derived from an EMBL/GenBank/DDBJ whole genome shotgun (WGS) entry which is preliminary data.</text>
</comment>
<keyword evidence="2 5" id="KW-0808">Transferase</keyword>
<dbReference type="HAMAP" id="MF_02126">
    <property type="entry name" value="RF_methyltr_PrmC"/>
    <property type="match status" value="1"/>
</dbReference>
<reference evidence="8 9" key="1">
    <citation type="submission" date="2022-12" db="EMBL/GenBank/DDBJ databases">
        <title>Metagenome assembled genome from gulf of manar.</title>
        <authorList>
            <person name="Kohli P."/>
            <person name="Pk S."/>
            <person name="Venkata Ramana C."/>
            <person name="Sasikala C."/>
        </authorList>
    </citation>
    <scope>NUCLEOTIDE SEQUENCE [LARGE SCALE GENOMIC DNA]</scope>
    <source>
        <strain evidence="8">JB008</strain>
    </source>
</reference>
<name>A0AAJ1IA29_9SPIO</name>
<comment type="caution">
    <text evidence="5">Lacks conserved residue(s) required for the propagation of feature annotation.</text>
</comment>
<organism evidence="8 9">
    <name type="scientific">Candidatus Thalassospirochaeta sargassi</name>
    <dbReference type="NCBI Taxonomy" id="3119039"/>
    <lineage>
        <taxon>Bacteria</taxon>
        <taxon>Pseudomonadati</taxon>
        <taxon>Spirochaetota</taxon>
        <taxon>Spirochaetia</taxon>
        <taxon>Spirochaetales</taxon>
        <taxon>Spirochaetaceae</taxon>
        <taxon>Candidatus Thalassospirochaeta</taxon>
    </lineage>
</organism>
<gene>
    <name evidence="5 8" type="primary">prmC</name>
    <name evidence="8" type="ORF">PQJ61_01555</name>
</gene>
<dbReference type="InterPro" id="IPR002052">
    <property type="entry name" value="DNA_methylase_N6_adenine_CS"/>
</dbReference>
<feature type="domain" description="Methyltransferase small" evidence="6">
    <location>
        <begin position="104"/>
        <end position="208"/>
    </location>
</feature>
<feature type="binding site" evidence="5">
    <location>
        <begin position="195"/>
        <end position="198"/>
    </location>
    <ligand>
        <name>substrate</name>
    </ligand>
</feature>
<dbReference type="PANTHER" id="PTHR18895">
    <property type="entry name" value="HEMK METHYLTRANSFERASE"/>
    <property type="match status" value="1"/>
</dbReference>
<dbReference type="CDD" id="cd02440">
    <property type="entry name" value="AdoMet_MTases"/>
    <property type="match status" value="1"/>
</dbReference>
<dbReference type="Gene3D" id="3.40.50.150">
    <property type="entry name" value="Vaccinia Virus protein VP39"/>
    <property type="match status" value="1"/>
</dbReference>
<feature type="binding site" evidence="5">
    <location>
        <position position="154"/>
    </location>
    <ligand>
        <name>S-adenosyl-L-methionine</name>
        <dbReference type="ChEBI" id="CHEBI:59789"/>
    </ligand>
</feature>
<dbReference type="GO" id="GO:0102559">
    <property type="term" value="F:peptide chain release factor N(5)-glutamine methyltransferase activity"/>
    <property type="evidence" value="ECO:0007669"/>
    <property type="project" value="UniProtKB-EC"/>
</dbReference>
<evidence type="ECO:0000256" key="5">
    <source>
        <dbReference type="HAMAP-Rule" id="MF_02126"/>
    </source>
</evidence>
<keyword evidence="1 5" id="KW-0489">Methyltransferase</keyword>
<comment type="function">
    <text evidence="5">Methylates the class 1 translation termination release factors RF1/PrfA and RF2/PrfB on the glutamine residue of the universally conserved GGQ motif.</text>
</comment>
<protein>
    <recommendedName>
        <fullName evidence="5">Release factor glutamine methyltransferase</fullName>
        <shortName evidence="5">RF MTase</shortName>
        <ecNumber evidence="5">2.1.1.297</ecNumber>
    </recommendedName>
    <alternativeName>
        <fullName evidence="5">N5-glutamine methyltransferase PrmC</fullName>
    </alternativeName>
    <alternativeName>
        <fullName evidence="5">Protein-(glutamine-N5) MTase PrmC</fullName>
    </alternativeName>
    <alternativeName>
        <fullName evidence="5">Protein-glutamine N-methyltransferase PrmC</fullName>
    </alternativeName>
</protein>
<dbReference type="InterPro" id="IPR007848">
    <property type="entry name" value="Small_mtfrase_dom"/>
</dbReference>
<keyword evidence="3 5" id="KW-0949">S-adenosyl-L-methionine</keyword>
<dbReference type="InterPro" id="IPR019874">
    <property type="entry name" value="RF_methyltr_PrmC"/>
</dbReference>
<dbReference type="InterPro" id="IPR004556">
    <property type="entry name" value="HemK-like"/>
</dbReference>
<dbReference type="Gene3D" id="1.10.8.10">
    <property type="entry name" value="DNA helicase RuvA subunit, C-terminal domain"/>
    <property type="match status" value="1"/>
</dbReference>
<evidence type="ECO:0000313" key="8">
    <source>
        <dbReference type="EMBL" id="MDC7225430.1"/>
    </source>
</evidence>
<dbReference type="Proteomes" id="UP001221217">
    <property type="component" value="Unassembled WGS sequence"/>
</dbReference>
<dbReference type="AlphaFoldDB" id="A0AAJ1IA29"/>
<sequence length="293" mass="32528">MTYREALSAAADKLKNSDVMFCDTPMLDAQVLLSHASGMSREKLFASYPDKLEEAVYRDFSRMIDKRMSGFPVSYIRNIKEFYGRDFYVDESVLVPRPDTELIIDKAVELLDSEASASANRDKPCRVLDLCTGSGCIAVTMKLERPELDVRASDISTEALNTARKNAKALTADVNFIESNLFDNIEDSFDIIVTNPPYLTGEESEKMIKAGWPEPMLALYGGDDGLDLIRIIIKSSLDYLDNNSYLLIEAGPHQAEPITVMLEQAGFVDIGITVDMAGRNRVTSGRKSGSHNK</sequence>
<dbReference type="InterPro" id="IPR050320">
    <property type="entry name" value="N5-glutamine_MTase"/>
</dbReference>
<dbReference type="PANTHER" id="PTHR18895:SF74">
    <property type="entry name" value="MTRF1L RELEASE FACTOR GLUTAMINE METHYLTRANSFERASE"/>
    <property type="match status" value="1"/>
</dbReference>
<evidence type="ECO:0000256" key="3">
    <source>
        <dbReference type="ARBA" id="ARBA00022691"/>
    </source>
</evidence>
<comment type="catalytic activity">
    <reaction evidence="4 5">
        <text>L-glutaminyl-[peptide chain release factor] + S-adenosyl-L-methionine = N(5)-methyl-L-glutaminyl-[peptide chain release factor] + S-adenosyl-L-homocysteine + H(+)</text>
        <dbReference type="Rhea" id="RHEA:42896"/>
        <dbReference type="Rhea" id="RHEA-COMP:10271"/>
        <dbReference type="Rhea" id="RHEA-COMP:10272"/>
        <dbReference type="ChEBI" id="CHEBI:15378"/>
        <dbReference type="ChEBI" id="CHEBI:30011"/>
        <dbReference type="ChEBI" id="CHEBI:57856"/>
        <dbReference type="ChEBI" id="CHEBI:59789"/>
        <dbReference type="ChEBI" id="CHEBI:61891"/>
        <dbReference type="EC" id="2.1.1.297"/>
    </reaction>
</comment>
<accession>A0AAJ1IA29</accession>
<dbReference type="GO" id="GO:0003676">
    <property type="term" value="F:nucleic acid binding"/>
    <property type="evidence" value="ECO:0007669"/>
    <property type="project" value="InterPro"/>
</dbReference>
<proteinExistence type="inferred from homology"/>
<dbReference type="NCBIfam" id="TIGR00536">
    <property type="entry name" value="hemK_fam"/>
    <property type="match status" value="1"/>
</dbReference>